<feature type="transmembrane region" description="Helical" evidence="1">
    <location>
        <begin position="87"/>
        <end position="104"/>
    </location>
</feature>
<reference evidence="2" key="1">
    <citation type="submission" date="2020-08" db="EMBL/GenBank/DDBJ databases">
        <title>Genome public.</title>
        <authorList>
            <person name="Liu C."/>
            <person name="Sun Q."/>
        </authorList>
    </citation>
    <scope>NUCLEOTIDE SEQUENCE</scope>
    <source>
        <strain evidence="2">NSJ-51</strain>
    </source>
</reference>
<keyword evidence="1" id="KW-0812">Transmembrane</keyword>
<keyword evidence="3" id="KW-1185">Reference proteome</keyword>
<sequence>MPEPRQDRPQDETEPYVPASPVKRILAWTGVAYMVIFVLLNLYPFFRGGEYLRGVGPLLVCPGCLGLGAVAVWQLRQKECASSRKAAMLALAIACAVVLILGLLDGLPALVAGLGGHA</sequence>
<evidence type="ECO:0000313" key="2">
    <source>
        <dbReference type="EMBL" id="MBC5733493.1"/>
    </source>
</evidence>
<keyword evidence="1" id="KW-1133">Transmembrane helix</keyword>
<evidence type="ECO:0000313" key="3">
    <source>
        <dbReference type="Proteomes" id="UP000661435"/>
    </source>
</evidence>
<proteinExistence type="predicted"/>
<keyword evidence="1" id="KW-0472">Membrane</keyword>
<dbReference type="AlphaFoldDB" id="A0A8J6JCT5"/>
<dbReference type="RefSeq" id="WP_186907388.1">
    <property type="nucleotide sequence ID" value="NZ_JACOPP010000007.1"/>
</dbReference>
<organism evidence="2 3">
    <name type="scientific">Lawsonibacter hominis</name>
    <dbReference type="NCBI Taxonomy" id="2763053"/>
    <lineage>
        <taxon>Bacteria</taxon>
        <taxon>Bacillati</taxon>
        <taxon>Bacillota</taxon>
        <taxon>Clostridia</taxon>
        <taxon>Eubacteriales</taxon>
        <taxon>Oscillospiraceae</taxon>
        <taxon>Lawsonibacter</taxon>
    </lineage>
</organism>
<name>A0A8J6JCT5_9FIRM</name>
<dbReference type="Proteomes" id="UP000661435">
    <property type="component" value="Unassembled WGS sequence"/>
</dbReference>
<dbReference type="EMBL" id="JACOPP010000007">
    <property type="protein sequence ID" value="MBC5733493.1"/>
    <property type="molecule type" value="Genomic_DNA"/>
</dbReference>
<gene>
    <name evidence="2" type="ORF">H8S57_07105</name>
</gene>
<protein>
    <submittedName>
        <fullName evidence="2">Uncharacterized protein</fullName>
    </submittedName>
</protein>
<accession>A0A8J6JCT5</accession>
<feature type="transmembrane region" description="Helical" evidence="1">
    <location>
        <begin position="25"/>
        <end position="43"/>
    </location>
</feature>
<comment type="caution">
    <text evidence="2">The sequence shown here is derived from an EMBL/GenBank/DDBJ whole genome shotgun (WGS) entry which is preliminary data.</text>
</comment>
<evidence type="ECO:0000256" key="1">
    <source>
        <dbReference type="SAM" id="Phobius"/>
    </source>
</evidence>
<feature type="transmembrane region" description="Helical" evidence="1">
    <location>
        <begin position="55"/>
        <end position="75"/>
    </location>
</feature>